<evidence type="ECO:0000313" key="1">
    <source>
        <dbReference type="EMBL" id="KMP04534.1"/>
    </source>
</evidence>
<accession>A0A0J6YBW6</accession>
<gene>
    <name evidence="1" type="ORF">CIRG_04215</name>
</gene>
<proteinExistence type="predicted"/>
<evidence type="ECO:0000313" key="2">
    <source>
        <dbReference type="Proteomes" id="UP000054565"/>
    </source>
</evidence>
<dbReference type="Proteomes" id="UP000054565">
    <property type="component" value="Unassembled WGS sequence"/>
</dbReference>
<reference evidence="2" key="1">
    <citation type="journal article" date="2010" name="Genome Res.">
        <title>Population genomic sequencing of Coccidioides fungi reveals recent hybridization and transposon control.</title>
        <authorList>
            <person name="Neafsey D.E."/>
            <person name="Barker B.M."/>
            <person name="Sharpton T.J."/>
            <person name="Stajich J.E."/>
            <person name="Park D.J."/>
            <person name="Whiston E."/>
            <person name="Hung C.-Y."/>
            <person name="McMahan C."/>
            <person name="White J."/>
            <person name="Sykes S."/>
            <person name="Heiman D."/>
            <person name="Young S."/>
            <person name="Zeng Q."/>
            <person name="Abouelleil A."/>
            <person name="Aftuck L."/>
            <person name="Bessette D."/>
            <person name="Brown A."/>
            <person name="FitzGerald M."/>
            <person name="Lui A."/>
            <person name="Macdonald J.P."/>
            <person name="Priest M."/>
            <person name="Orbach M.J."/>
            <person name="Galgiani J.N."/>
            <person name="Kirkland T.N."/>
            <person name="Cole G.T."/>
            <person name="Birren B.W."/>
            <person name="Henn M.R."/>
            <person name="Taylor J.W."/>
            <person name="Rounsley S.D."/>
        </authorList>
    </citation>
    <scope>NUCLEOTIDE SEQUENCE [LARGE SCALE GENOMIC DNA]</scope>
    <source>
        <strain evidence="2">RMSCC 2394</strain>
    </source>
</reference>
<dbReference type="AlphaFoldDB" id="A0A0J6YBW6"/>
<sequence>MKPATSTANWSKGETQRSLIGTLFGRPHRDATLDDVELLPSQPEEQELQSLPAFFFSFGEGSDPLQEGGLSWLRPCRESSTCDTDGQVHSMLRAYMIMEEEPGWFEMNNYPA</sequence>
<name>A0A0J6YBW6_COCIT</name>
<dbReference type="EMBL" id="DS028095">
    <property type="protein sequence ID" value="KMP04534.1"/>
    <property type="molecule type" value="Genomic_DNA"/>
</dbReference>
<organism evidence="1 2">
    <name type="scientific">Coccidioides immitis RMSCC 2394</name>
    <dbReference type="NCBI Taxonomy" id="404692"/>
    <lineage>
        <taxon>Eukaryota</taxon>
        <taxon>Fungi</taxon>
        <taxon>Dikarya</taxon>
        <taxon>Ascomycota</taxon>
        <taxon>Pezizomycotina</taxon>
        <taxon>Eurotiomycetes</taxon>
        <taxon>Eurotiomycetidae</taxon>
        <taxon>Onygenales</taxon>
        <taxon>Onygenaceae</taxon>
        <taxon>Coccidioides</taxon>
    </lineage>
</organism>
<protein>
    <submittedName>
        <fullName evidence="1">Uncharacterized protein</fullName>
    </submittedName>
</protein>